<evidence type="ECO:0000256" key="4">
    <source>
        <dbReference type="ARBA" id="ARBA00022989"/>
    </source>
</evidence>
<dbReference type="Proteomes" id="UP001620460">
    <property type="component" value="Unassembled WGS sequence"/>
</dbReference>
<protein>
    <submittedName>
        <fullName evidence="7">Polysaccharide biosynthesis C-terminal domain-containing protein</fullName>
    </submittedName>
</protein>
<evidence type="ECO:0000313" key="8">
    <source>
        <dbReference type="Proteomes" id="UP001620460"/>
    </source>
</evidence>
<feature type="transmembrane region" description="Helical" evidence="6">
    <location>
        <begin position="379"/>
        <end position="399"/>
    </location>
</feature>
<accession>A0ABW8JT21</accession>
<evidence type="ECO:0000256" key="1">
    <source>
        <dbReference type="ARBA" id="ARBA00004651"/>
    </source>
</evidence>
<feature type="transmembrane region" description="Helical" evidence="6">
    <location>
        <begin position="266"/>
        <end position="287"/>
    </location>
</feature>
<comment type="subcellular location">
    <subcellularLocation>
        <location evidence="1">Cell membrane</location>
        <topology evidence="1">Multi-pass membrane protein</topology>
    </subcellularLocation>
</comment>
<keyword evidence="8" id="KW-1185">Reference proteome</keyword>
<feature type="transmembrane region" description="Helical" evidence="6">
    <location>
        <begin position="405"/>
        <end position="426"/>
    </location>
</feature>
<dbReference type="PANTHER" id="PTHR30250">
    <property type="entry name" value="PST FAMILY PREDICTED COLANIC ACID TRANSPORTER"/>
    <property type="match status" value="1"/>
</dbReference>
<dbReference type="InterPro" id="IPR050833">
    <property type="entry name" value="Poly_Biosynth_Transport"/>
</dbReference>
<gene>
    <name evidence="7" type="ORF">ISP17_03230</name>
</gene>
<comment type="caution">
    <text evidence="7">The sequence shown here is derived from an EMBL/GenBank/DDBJ whole genome shotgun (WGS) entry which is preliminary data.</text>
</comment>
<evidence type="ECO:0000256" key="5">
    <source>
        <dbReference type="ARBA" id="ARBA00023136"/>
    </source>
</evidence>
<organism evidence="7 8">
    <name type="scientific">Dyella ginsengisoli</name>
    <dbReference type="NCBI Taxonomy" id="363848"/>
    <lineage>
        <taxon>Bacteria</taxon>
        <taxon>Pseudomonadati</taxon>
        <taxon>Pseudomonadota</taxon>
        <taxon>Gammaproteobacteria</taxon>
        <taxon>Lysobacterales</taxon>
        <taxon>Rhodanobacteraceae</taxon>
        <taxon>Dyella</taxon>
    </lineage>
</organism>
<feature type="transmembrane region" description="Helical" evidence="6">
    <location>
        <begin position="48"/>
        <end position="71"/>
    </location>
</feature>
<name>A0ABW8JT21_9GAMM</name>
<keyword evidence="2" id="KW-1003">Cell membrane</keyword>
<feature type="transmembrane region" description="Helical" evidence="6">
    <location>
        <begin position="147"/>
        <end position="170"/>
    </location>
</feature>
<reference evidence="7 8" key="1">
    <citation type="submission" date="2020-10" db="EMBL/GenBank/DDBJ databases">
        <title>Phylogeny of dyella-like bacteria.</title>
        <authorList>
            <person name="Fu J."/>
        </authorList>
    </citation>
    <scope>NUCLEOTIDE SEQUENCE [LARGE SCALE GENOMIC DNA]</scope>
    <source>
        <strain evidence="7 8">Gsoil3046</strain>
    </source>
</reference>
<feature type="transmembrane region" description="Helical" evidence="6">
    <location>
        <begin position="236"/>
        <end position="260"/>
    </location>
</feature>
<feature type="transmembrane region" description="Helical" evidence="6">
    <location>
        <begin position="348"/>
        <end position="372"/>
    </location>
</feature>
<feature type="transmembrane region" description="Helical" evidence="6">
    <location>
        <begin position="12"/>
        <end position="36"/>
    </location>
</feature>
<evidence type="ECO:0000256" key="2">
    <source>
        <dbReference type="ARBA" id="ARBA00022475"/>
    </source>
</evidence>
<keyword evidence="5 6" id="KW-0472">Membrane</keyword>
<dbReference type="EMBL" id="JADIKM010000001">
    <property type="protein sequence ID" value="MFK2902962.1"/>
    <property type="molecule type" value="Genomic_DNA"/>
</dbReference>
<dbReference type="RefSeq" id="WP_404630076.1">
    <property type="nucleotide sequence ID" value="NZ_JADIKM010000001.1"/>
</dbReference>
<feature type="transmembrane region" description="Helical" evidence="6">
    <location>
        <begin position="176"/>
        <end position="200"/>
    </location>
</feature>
<keyword evidence="4 6" id="KW-1133">Transmembrane helix</keyword>
<dbReference type="PANTHER" id="PTHR30250:SF11">
    <property type="entry name" value="O-ANTIGEN TRANSPORTER-RELATED"/>
    <property type="match status" value="1"/>
</dbReference>
<evidence type="ECO:0000313" key="7">
    <source>
        <dbReference type="EMBL" id="MFK2902962.1"/>
    </source>
</evidence>
<evidence type="ECO:0000256" key="6">
    <source>
        <dbReference type="SAM" id="Phobius"/>
    </source>
</evidence>
<evidence type="ECO:0000256" key="3">
    <source>
        <dbReference type="ARBA" id="ARBA00022692"/>
    </source>
</evidence>
<sequence length="437" mass="47038">MTYLPQGWHRAAGAISLLWFATALGAGMAFLTQALLARELGPAGYGLFTSSLAMVSMVAPLAGFGLAQFWLKVYGAEGWAADRWLRPSLRFLAVTTALTMSIVVVWAGVGAPADAASTLVILLPVVLGVLAASLISTKLRLEERHGALALWQLATPGSRMMVAIALMLVPTLAGRFVAFGFAVISLGVAALATPQVWAMLRGEMRLHGHGPRPAAPAAGVHRDVDAPRAWSVWSQAWAFGLSAVLYPVFFQISTVLVKYFDGNVQAGIFGIALAVMTAIYLIPSTVFQKYLLSKQHRWAVHDPKKFWLVYRRGNVIMLVAGIVLGGLVALLARWAVPLAFGEKYRAVTPVLMVLAWCVPIRFMSTGVGSALLSERHMRYRVFAMGLSALVVIVLNVLLIPTHHEIGAAIATVVGESVLLLALYGGVQRFHPPRERAS</sequence>
<proteinExistence type="predicted"/>
<feature type="transmembrane region" description="Helical" evidence="6">
    <location>
        <begin position="115"/>
        <end position="135"/>
    </location>
</feature>
<feature type="transmembrane region" description="Helical" evidence="6">
    <location>
        <begin position="315"/>
        <end position="336"/>
    </location>
</feature>
<keyword evidence="3 6" id="KW-0812">Transmembrane</keyword>
<feature type="transmembrane region" description="Helical" evidence="6">
    <location>
        <begin position="91"/>
        <end position="109"/>
    </location>
</feature>